<dbReference type="OrthoDB" id="5573452at2"/>
<organism evidence="1 2">
    <name type="scientific">Thiocapsa roseopersicina</name>
    <dbReference type="NCBI Taxonomy" id="1058"/>
    <lineage>
        <taxon>Bacteria</taxon>
        <taxon>Pseudomonadati</taxon>
        <taxon>Pseudomonadota</taxon>
        <taxon>Gammaproteobacteria</taxon>
        <taxon>Chromatiales</taxon>
        <taxon>Chromatiaceae</taxon>
        <taxon>Thiocapsa</taxon>
    </lineage>
</organism>
<dbReference type="Proteomes" id="UP000198816">
    <property type="component" value="Unassembled WGS sequence"/>
</dbReference>
<evidence type="ECO:0000313" key="2">
    <source>
        <dbReference type="Proteomes" id="UP000198816"/>
    </source>
</evidence>
<dbReference type="STRING" id="1058.SAMN05421783_12266"/>
<proteinExistence type="predicted"/>
<dbReference type="RefSeq" id="WP_093036125.1">
    <property type="nucleotide sequence ID" value="NZ_FNNZ01000022.1"/>
</dbReference>
<name>A0A1H3B3K8_THIRO</name>
<reference evidence="2" key="1">
    <citation type="submission" date="2016-10" db="EMBL/GenBank/DDBJ databases">
        <authorList>
            <person name="Varghese N."/>
            <person name="Submissions S."/>
        </authorList>
    </citation>
    <scope>NUCLEOTIDE SEQUENCE [LARGE SCALE GENOMIC DNA]</scope>
    <source>
        <strain evidence="2">DSM 217</strain>
    </source>
</reference>
<dbReference type="EMBL" id="FNNZ01000022">
    <property type="protein sequence ID" value="SDX36201.1"/>
    <property type="molecule type" value="Genomic_DNA"/>
</dbReference>
<sequence length="86" mass="9340">MPTPTINPNFAPVLEPLGNGAGDFFLAAGLYHAHKISFGAAAALAGLGYEEFHYRLKEHFGHGFVVADETVEDDLRLVEALVDRRS</sequence>
<dbReference type="AlphaFoldDB" id="A0A1H3B3K8"/>
<keyword evidence="2" id="KW-1185">Reference proteome</keyword>
<protein>
    <submittedName>
        <fullName evidence="1">Uncharacterized protein family (UPF0175)</fullName>
    </submittedName>
</protein>
<evidence type="ECO:0000313" key="1">
    <source>
        <dbReference type="EMBL" id="SDX36201.1"/>
    </source>
</evidence>
<gene>
    <name evidence="1" type="ORF">SAMN05421783_12266</name>
</gene>
<accession>A0A1H3B3K8</accession>